<evidence type="ECO:0000313" key="1">
    <source>
        <dbReference type="EMBL" id="MBO2446159.1"/>
    </source>
</evidence>
<gene>
    <name evidence="1" type="ORF">J4573_03595</name>
</gene>
<dbReference type="Proteomes" id="UP000669179">
    <property type="component" value="Unassembled WGS sequence"/>
</dbReference>
<dbReference type="AlphaFoldDB" id="A0A939PAR8"/>
<organism evidence="1 2">
    <name type="scientific">Actinomadura barringtoniae</name>
    <dbReference type="NCBI Taxonomy" id="1427535"/>
    <lineage>
        <taxon>Bacteria</taxon>
        <taxon>Bacillati</taxon>
        <taxon>Actinomycetota</taxon>
        <taxon>Actinomycetes</taxon>
        <taxon>Streptosporangiales</taxon>
        <taxon>Thermomonosporaceae</taxon>
        <taxon>Actinomadura</taxon>
    </lineage>
</organism>
<dbReference type="InterPro" id="IPR043755">
    <property type="entry name" value="DUF5701"/>
</dbReference>
<protein>
    <submittedName>
        <fullName evidence="1">Uncharacterized protein</fullName>
    </submittedName>
</protein>
<name>A0A939PAR8_9ACTN</name>
<keyword evidence="2" id="KW-1185">Reference proteome</keyword>
<proteinExistence type="predicted"/>
<comment type="caution">
    <text evidence="1">The sequence shown here is derived from an EMBL/GenBank/DDBJ whole genome shotgun (WGS) entry which is preliminary data.</text>
</comment>
<dbReference type="RefSeq" id="WP_208253722.1">
    <property type="nucleotide sequence ID" value="NZ_JAGEOJ010000001.1"/>
</dbReference>
<dbReference type="EMBL" id="JAGEOJ010000001">
    <property type="protein sequence ID" value="MBO2446159.1"/>
    <property type="molecule type" value="Genomic_DNA"/>
</dbReference>
<reference evidence="1" key="1">
    <citation type="submission" date="2021-03" db="EMBL/GenBank/DDBJ databases">
        <authorList>
            <person name="Kanchanasin P."/>
            <person name="Saeng-In P."/>
            <person name="Phongsopitanun W."/>
            <person name="Yuki M."/>
            <person name="Kudo T."/>
            <person name="Ohkuma M."/>
            <person name="Tanasupawat S."/>
        </authorList>
    </citation>
    <scope>NUCLEOTIDE SEQUENCE</scope>
    <source>
        <strain evidence="1">GKU 128</strain>
    </source>
</reference>
<dbReference type="Pfam" id="PF18959">
    <property type="entry name" value="DUF5701"/>
    <property type="match status" value="1"/>
</dbReference>
<evidence type="ECO:0000313" key="2">
    <source>
        <dbReference type="Proteomes" id="UP000669179"/>
    </source>
</evidence>
<sequence length="217" mass="23830">MPFDADAEFDRQVRTLIDNGYPKLTDLDDDAYAALLEPLRETVTTHEAMAEPEEGLVPFVLVVTRELAPLYDVVPRLTLGGRKTKPGVVDHNYAEGELVRFVAAKEVELPDARAYVLFDIQRGEEFCGAVPNDAMATIADRDRTLLTIEEGLSLVQQFPSILAKNKCFSLGGSRCGDKRVPAIWISQNAPKLGWCWQGNPHTWLGMASAAGRDGSLG</sequence>
<accession>A0A939PAR8</accession>